<dbReference type="RefSeq" id="WP_230739051.1">
    <property type="nucleotide sequence ID" value="NZ_JAJNDB010000007.1"/>
</dbReference>
<keyword evidence="3 6" id="KW-1133">Transmembrane helix</keyword>
<evidence type="ECO:0000256" key="3">
    <source>
        <dbReference type="ARBA" id="ARBA00022989"/>
    </source>
</evidence>
<name>A0ABS8PG25_9PSEU</name>
<evidence type="ECO:0000256" key="6">
    <source>
        <dbReference type="SAM" id="Phobius"/>
    </source>
</evidence>
<feature type="transmembrane region" description="Helical" evidence="6">
    <location>
        <begin position="84"/>
        <end position="104"/>
    </location>
</feature>
<proteinExistence type="predicted"/>
<sequence length="160" mass="16516">MSEQPDLTAPSPADGPTTPGSPAVPESTTTRPVERETDRLPGGTAGAGELSDPTSGAVDPTSGAAPTRTSTAPRSGPGVTRIGGAWVGLIVGAVLLIFLLIFVLQNLGPARVYFLGWQAELPLGIWLLFAAIAGVLLLAIPGLARMLQWRRASKGGRARR</sequence>
<evidence type="ECO:0000313" key="8">
    <source>
        <dbReference type="EMBL" id="MCD2197178.1"/>
    </source>
</evidence>
<feature type="domain" description="Lipopolysaccharide assembly protein A" evidence="7">
    <location>
        <begin position="105"/>
        <end position="154"/>
    </location>
</feature>
<evidence type="ECO:0000256" key="5">
    <source>
        <dbReference type="SAM" id="MobiDB-lite"/>
    </source>
</evidence>
<reference evidence="8 9" key="1">
    <citation type="submission" date="2021-11" db="EMBL/GenBank/DDBJ databases">
        <title>Draft genome sequence of Actinomycetospora sp. SF1 isolated from the rhizosphere soil.</title>
        <authorList>
            <person name="Duangmal K."/>
            <person name="Chantavorakit T."/>
        </authorList>
    </citation>
    <scope>NUCLEOTIDE SEQUENCE [LARGE SCALE GENOMIC DNA]</scope>
    <source>
        <strain evidence="8 9">TBRC 5722</strain>
    </source>
</reference>
<keyword evidence="1" id="KW-1003">Cell membrane</keyword>
<evidence type="ECO:0000256" key="2">
    <source>
        <dbReference type="ARBA" id="ARBA00022692"/>
    </source>
</evidence>
<dbReference type="EMBL" id="JAJNDB010000007">
    <property type="protein sequence ID" value="MCD2197178.1"/>
    <property type="molecule type" value="Genomic_DNA"/>
</dbReference>
<evidence type="ECO:0000313" key="9">
    <source>
        <dbReference type="Proteomes" id="UP001199469"/>
    </source>
</evidence>
<feature type="transmembrane region" description="Helical" evidence="6">
    <location>
        <begin position="124"/>
        <end position="144"/>
    </location>
</feature>
<comment type="caution">
    <text evidence="8">The sequence shown here is derived from an EMBL/GenBank/DDBJ whole genome shotgun (WGS) entry which is preliminary data.</text>
</comment>
<protein>
    <submittedName>
        <fullName evidence="8">Lipopolysaccharide assembly protein LapA domain-containing protein</fullName>
    </submittedName>
</protein>
<organism evidence="8 9">
    <name type="scientific">Actinomycetospora endophytica</name>
    <dbReference type="NCBI Taxonomy" id="2291215"/>
    <lineage>
        <taxon>Bacteria</taxon>
        <taxon>Bacillati</taxon>
        <taxon>Actinomycetota</taxon>
        <taxon>Actinomycetes</taxon>
        <taxon>Pseudonocardiales</taxon>
        <taxon>Pseudonocardiaceae</taxon>
        <taxon>Actinomycetospora</taxon>
    </lineage>
</organism>
<dbReference type="Proteomes" id="UP001199469">
    <property type="component" value="Unassembled WGS sequence"/>
</dbReference>
<gene>
    <name evidence="8" type="ORF">LQ327_27785</name>
</gene>
<evidence type="ECO:0000256" key="4">
    <source>
        <dbReference type="ARBA" id="ARBA00023136"/>
    </source>
</evidence>
<evidence type="ECO:0000259" key="7">
    <source>
        <dbReference type="Pfam" id="PF06305"/>
    </source>
</evidence>
<feature type="region of interest" description="Disordered" evidence="5">
    <location>
        <begin position="1"/>
        <end position="77"/>
    </location>
</feature>
<dbReference type="InterPro" id="IPR010445">
    <property type="entry name" value="LapA_dom"/>
</dbReference>
<evidence type="ECO:0000256" key="1">
    <source>
        <dbReference type="ARBA" id="ARBA00022475"/>
    </source>
</evidence>
<keyword evidence="9" id="KW-1185">Reference proteome</keyword>
<dbReference type="Pfam" id="PF06305">
    <property type="entry name" value="LapA_dom"/>
    <property type="match status" value="1"/>
</dbReference>
<keyword evidence="4 6" id="KW-0472">Membrane</keyword>
<keyword evidence="2 6" id="KW-0812">Transmembrane</keyword>
<accession>A0ABS8PG25</accession>